<keyword evidence="1" id="KW-1133">Transmembrane helix</keyword>
<protein>
    <recommendedName>
        <fullName evidence="2">DUF4190 domain-containing protein</fullName>
    </recommendedName>
</protein>
<gene>
    <name evidence="3" type="ORF">SDC9_92425</name>
</gene>
<dbReference type="InterPro" id="IPR025241">
    <property type="entry name" value="DUF4190"/>
</dbReference>
<dbReference type="AlphaFoldDB" id="A0A645A7L2"/>
<keyword evidence="1" id="KW-0472">Membrane</keyword>
<comment type="caution">
    <text evidence="3">The sequence shown here is derived from an EMBL/GenBank/DDBJ whole genome shotgun (WGS) entry which is preliminary data.</text>
</comment>
<organism evidence="3">
    <name type="scientific">bioreactor metagenome</name>
    <dbReference type="NCBI Taxonomy" id="1076179"/>
    <lineage>
        <taxon>unclassified sequences</taxon>
        <taxon>metagenomes</taxon>
        <taxon>ecological metagenomes</taxon>
    </lineage>
</organism>
<evidence type="ECO:0000259" key="2">
    <source>
        <dbReference type="Pfam" id="PF13828"/>
    </source>
</evidence>
<name>A0A645A7L2_9ZZZZ</name>
<sequence>MTIPENSNPVEWQQAPLSPKQDSSLAIASLISGLVGWTFIPVLGAIVAVILGHLAKKEIRDSGGRLSGDGMALAGLILGYVQIGLLVLGTICVLAFAFAVAAGITSNVSGVTTYLLSVI</sequence>
<feature type="transmembrane region" description="Helical" evidence="1">
    <location>
        <begin position="72"/>
        <end position="105"/>
    </location>
</feature>
<feature type="domain" description="DUF4190" evidence="2">
    <location>
        <begin position="25"/>
        <end position="88"/>
    </location>
</feature>
<evidence type="ECO:0000313" key="3">
    <source>
        <dbReference type="EMBL" id="MPM45734.1"/>
    </source>
</evidence>
<dbReference type="Pfam" id="PF13828">
    <property type="entry name" value="DUF4190"/>
    <property type="match status" value="1"/>
</dbReference>
<dbReference type="EMBL" id="VSSQ01010998">
    <property type="protein sequence ID" value="MPM45734.1"/>
    <property type="molecule type" value="Genomic_DNA"/>
</dbReference>
<evidence type="ECO:0000256" key="1">
    <source>
        <dbReference type="SAM" id="Phobius"/>
    </source>
</evidence>
<keyword evidence="1" id="KW-0812">Transmembrane</keyword>
<accession>A0A645A7L2</accession>
<proteinExistence type="predicted"/>
<feature type="transmembrane region" description="Helical" evidence="1">
    <location>
        <begin position="25"/>
        <end position="51"/>
    </location>
</feature>
<reference evidence="3" key="1">
    <citation type="submission" date="2019-08" db="EMBL/GenBank/DDBJ databases">
        <authorList>
            <person name="Kucharzyk K."/>
            <person name="Murdoch R.W."/>
            <person name="Higgins S."/>
            <person name="Loffler F."/>
        </authorList>
    </citation>
    <scope>NUCLEOTIDE SEQUENCE</scope>
</reference>